<evidence type="ECO:0000259" key="1">
    <source>
        <dbReference type="PROSITE" id="PS51186"/>
    </source>
</evidence>
<dbReference type="InterPro" id="IPR016181">
    <property type="entry name" value="Acyl_CoA_acyltransferase"/>
</dbReference>
<protein>
    <submittedName>
        <fullName evidence="2">GNAT family N-acetyltransferase</fullName>
    </submittedName>
</protein>
<dbReference type="PANTHER" id="PTHR43610">
    <property type="entry name" value="BLL6696 PROTEIN"/>
    <property type="match status" value="1"/>
</dbReference>
<proteinExistence type="predicted"/>
<dbReference type="RefSeq" id="WP_252594569.1">
    <property type="nucleotide sequence ID" value="NZ_CP099489.1"/>
</dbReference>
<reference evidence="2" key="1">
    <citation type="submission" date="2022-06" db="EMBL/GenBank/DDBJ databases">
        <title>Ornithinimicrobium HY1793.</title>
        <authorList>
            <person name="Huang Y."/>
        </authorList>
    </citation>
    <scope>NUCLEOTIDE SEQUENCE</scope>
    <source>
        <strain evidence="2">HY1793</strain>
    </source>
</reference>
<dbReference type="Pfam" id="PF13302">
    <property type="entry name" value="Acetyltransf_3"/>
    <property type="match status" value="1"/>
</dbReference>
<gene>
    <name evidence="2" type="ORF">NF556_05945</name>
</gene>
<evidence type="ECO:0000313" key="2">
    <source>
        <dbReference type="EMBL" id="USQ81185.1"/>
    </source>
</evidence>
<keyword evidence="3" id="KW-1185">Reference proteome</keyword>
<dbReference type="InterPro" id="IPR000182">
    <property type="entry name" value="GNAT_dom"/>
</dbReference>
<dbReference type="PROSITE" id="PS51186">
    <property type="entry name" value="GNAT"/>
    <property type="match status" value="1"/>
</dbReference>
<name>A0ABY4YY55_9MICO</name>
<dbReference type="Proteomes" id="UP001056455">
    <property type="component" value="Chromosome"/>
</dbReference>
<accession>A0ABY4YY55</accession>
<dbReference type="PANTHER" id="PTHR43610:SF1">
    <property type="entry name" value="N-ACETYLTRANSFERASE DOMAIN-CONTAINING PROTEIN"/>
    <property type="match status" value="1"/>
</dbReference>
<organism evidence="2 3">
    <name type="scientific">Ornithinimicrobium faecis</name>
    <dbReference type="NCBI Taxonomy" id="2934158"/>
    <lineage>
        <taxon>Bacteria</taxon>
        <taxon>Bacillati</taxon>
        <taxon>Actinomycetota</taxon>
        <taxon>Actinomycetes</taxon>
        <taxon>Micrococcales</taxon>
        <taxon>Ornithinimicrobiaceae</taxon>
        <taxon>Ornithinimicrobium</taxon>
    </lineage>
</organism>
<evidence type="ECO:0000313" key="3">
    <source>
        <dbReference type="Proteomes" id="UP001056455"/>
    </source>
</evidence>
<dbReference type="EMBL" id="CP099489">
    <property type="protein sequence ID" value="USQ81185.1"/>
    <property type="molecule type" value="Genomic_DNA"/>
</dbReference>
<dbReference type="SUPFAM" id="SSF55729">
    <property type="entry name" value="Acyl-CoA N-acyltransferases (Nat)"/>
    <property type="match status" value="1"/>
</dbReference>
<feature type="domain" description="N-acetyltransferase" evidence="1">
    <location>
        <begin position="19"/>
        <end position="190"/>
    </location>
</feature>
<sequence length="197" mass="22265">MATQDRTFSDKPTLTGDLVTLRPVEPEDVQVMVGILTDPDLLRFTGSVHSTAEIEAAEEPEIGPLREWYTTRNDQPDRLDLMVVDNASGQVVGEVVLNEWDEGDRTCNYRTLFGPGGRDRGLGSEATRLLIDYAFTHLPLHRIDLEVYAFNPRAQRVYEKAGFVVEGTRREAFEFDGERFDAIIMGQLRSDWEAARS</sequence>
<dbReference type="Gene3D" id="3.40.630.30">
    <property type="match status" value="1"/>
</dbReference>